<evidence type="ECO:0000256" key="1">
    <source>
        <dbReference type="SAM" id="MobiDB-lite"/>
    </source>
</evidence>
<protein>
    <submittedName>
        <fullName evidence="2">Uncharacterized protein</fullName>
    </submittedName>
</protein>
<organism evidence="2 3">
    <name type="scientific">Tolypocladium capitatum</name>
    <dbReference type="NCBI Taxonomy" id="45235"/>
    <lineage>
        <taxon>Eukaryota</taxon>
        <taxon>Fungi</taxon>
        <taxon>Dikarya</taxon>
        <taxon>Ascomycota</taxon>
        <taxon>Pezizomycotina</taxon>
        <taxon>Sordariomycetes</taxon>
        <taxon>Hypocreomycetidae</taxon>
        <taxon>Hypocreales</taxon>
        <taxon>Ophiocordycipitaceae</taxon>
        <taxon>Tolypocladium</taxon>
    </lineage>
</organism>
<keyword evidence="3" id="KW-1185">Reference proteome</keyword>
<reference evidence="2 3" key="1">
    <citation type="submission" date="2017-08" db="EMBL/GenBank/DDBJ databases">
        <title>Harnessing the power of phylogenomics to disentangle the directionality and signatures of interkingdom host jumping in the parasitic fungal genus Tolypocladium.</title>
        <authorList>
            <person name="Quandt C.A."/>
            <person name="Patterson W."/>
            <person name="Spatafora J.W."/>
        </authorList>
    </citation>
    <scope>NUCLEOTIDE SEQUENCE [LARGE SCALE GENOMIC DNA]</scope>
    <source>
        <strain evidence="2 3">CBS 113982</strain>
    </source>
</reference>
<feature type="region of interest" description="Disordered" evidence="1">
    <location>
        <begin position="66"/>
        <end position="112"/>
    </location>
</feature>
<feature type="compositionally biased region" description="Low complexity" evidence="1">
    <location>
        <begin position="78"/>
        <end position="101"/>
    </location>
</feature>
<comment type="caution">
    <text evidence="2">The sequence shown here is derived from an EMBL/GenBank/DDBJ whole genome shotgun (WGS) entry which is preliminary data.</text>
</comment>
<sequence>MPAREMEHRTTTRTEQRYSRLPPPCRGSRRTGGKTGPCYGIAEKLSLGRGMDIPRRGSYCRIIAHRAERTTSTRRSRGSISDPALSNRNMGSSNLLLSLTSITMPMTPTELT</sequence>
<feature type="compositionally biased region" description="Polar residues" evidence="1">
    <location>
        <begin position="102"/>
        <end position="112"/>
    </location>
</feature>
<feature type="compositionally biased region" description="Basic and acidic residues" evidence="1">
    <location>
        <begin position="1"/>
        <end position="18"/>
    </location>
</feature>
<accession>A0A2K3PYP5</accession>
<proteinExistence type="predicted"/>
<dbReference type="Proteomes" id="UP000236621">
    <property type="component" value="Unassembled WGS sequence"/>
</dbReference>
<name>A0A2K3PYP5_9HYPO</name>
<feature type="region of interest" description="Disordered" evidence="1">
    <location>
        <begin position="1"/>
        <end position="39"/>
    </location>
</feature>
<dbReference type="AlphaFoldDB" id="A0A2K3PYP5"/>
<evidence type="ECO:0000313" key="3">
    <source>
        <dbReference type="Proteomes" id="UP000236621"/>
    </source>
</evidence>
<gene>
    <name evidence="2" type="ORF">TCAP_07426</name>
</gene>
<dbReference type="EMBL" id="NRSZ01001281">
    <property type="protein sequence ID" value="PNY20401.1"/>
    <property type="molecule type" value="Genomic_DNA"/>
</dbReference>
<evidence type="ECO:0000313" key="2">
    <source>
        <dbReference type="EMBL" id="PNY20401.1"/>
    </source>
</evidence>